<feature type="domain" description="TRAP C4-dicarboxylate transport system permease DctM subunit" evidence="3">
    <location>
        <begin position="1"/>
        <end position="39"/>
    </location>
</feature>
<dbReference type="Proteomes" id="UP000257706">
    <property type="component" value="Unassembled WGS sequence"/>
</dbReference>
<dbReference type="EMBL" id="DMAI01000424">
    <property type="protein sequence ID" value="HAE50888.1"/>
    <property type="molecule type" value="Genomic_DNA"/>
</dbReference>
<gene>
    <name evidence="4" type="ORF">DCK97_26090</name>
</gene>
<keyword evidence="1" id="KW-1003">Cell membrane</keyword>
<comment type="subcellular location">
    <subcellularLocation>
        <location evidence="1">Cell inner membrane</location>
        <topology evidence="1">Multi-pass membrane protein</topology>
    </subcellularLocation>
</comment>
<evidence type="ECO:0000256" key="1">
    <source>
        <dbReference type="RuleBase" id="RU369079"/>
    </source>
</evidence>
<dbReference type="AlphaFoldDB" id="A0A3B9IT98"/>
<evidence type="ECO:0000313" key="5">
    <source>
        <dbReference type="Proteomes" id="UP000257706"/>
    </source>
</evidence>
<evidence type="ECO:0000259" key="3">
    <source>
        <dbReference type="Pfam" id="PF06808"/>
    </source>
</evidence>
<sequence length="42" mass="4423">PSIILIVYGVAAEVSIAKLFMAGILPGIVLASLFMGYIVVWS</sequence>
<keyword evidence="1" id="KW-0997">Cell inner membrane</keyword>
<keyword evidence="2" id="KW-0812">Transmembrane</keyword>
<feature type="non-terminal residue" evidence="4">
    <location>
        <position position="42"/>
    </location>
</feature>
<dbReference type="InterPro" id="IPR010656">
    <property type="entry name" value="DctM"/>
</dbReference>
<evidence type="ECO:0000256" key="2">
    <source>
        <dbReference type="SAM" id="Phobius"/>
    </source>
</evidence>
<comment type="function">
    <text evidence="1">Part of the tripartite ATP-independent periplasmic (TRAP) transport system.</text>
</comment>
<dbReference type="GO" id="GO:0005886">
    <property type="term" value="C:plasma membrane"/>
    <property type="evidence" value="ECO:0007669"/>
    <property type="project" value="UniProtKB-SubCell"/>
</dbReference>
<keyword evidence="1" id="KW-0813">Transport</keyword>
<feature type="non-terminal residue" evidence="4">
    <location>
        <position position="1"/>
    </location>
</feature>
<accession>A0A3B9IT98</accession>
<protein>
    <recommendedName>
        <fullName evidence="3">TRAP C4-dicarboxylate transport system permease DctM subunit domain-containing protein</fullName>
    </recommendedName>
</protein>
<keyword evidence="2" id="KW-1133">Transmembrane helix</keyword>
<dbReference type="GO" id="GO:0022857">
    <property type="term" value="F:transmembrane transporter activity"/>
    <property type="evidence" value="ECO:0007669"/>
    <property type="project" value="UniProtKB-UniRule"/>
</dbReference>
<evidence type="ECO:0000313" key="4">
    <source>
        <dbReference type="EMBL" id="HAE50888.1"/>
    </source>
</evidence>
<dbReference type="Pfam" id="PF06808">
    <property type="entry name" value="DctM"/>
    <property type="match status" value="1"/>
</dbReference>
<proteinExistence type="predicted"/>
<reference evidence="4 5" key="1">
    <citation type="journal article" date="2018" name="Nat. Biotechnol.">
        <title>A standardized bacterial taxonomy based on genome phylogeny substantially revises the tree of life.</title>
        <authorList>
            <person name="Parks D.H."/>
            <person name="Chuvochina M."/>
            <person name="Waite D.W."/>
            <person name="Rinke C."/>
            <person name="Skarshewski A."/>
            <person name="Chaumeil P.A."/>
            <person name="Hugenholtz P."/>
        </authorList>
    </citation>
    <scope>NUCLEOTIDE SEQUENCE [LARGE SCALE GENOMIC DNA]</scope>
    <source>
        <strain evidence="4">UBA8739</strain>
    </source>
</reference>
<organism evidence="4 5">
    <name type="scientific">Tistrella mobilis</name>
    <dbReference type="NCBI Taxonomy" id="171437"/>
    <lineage>
        <taxon>Bacteria</taxon>
        <taxon>Pseudomonadati</taxon>
        <taxon>Pseudomonadota</taxon>
        <taxon>Alphaproteobacteria</taxon>
        <taxon>Geminicoccales</taxon>
        <taxon>Geminicoccaceae</taxon>
        <taxon>Tistrella</taxon>
    </lineage>
</organism>
<feature type="transmembrane region" description="Helical" evidence="2">
    <location>
        <begin position="20"/>
        <end position="40"/>
    </location>
</feature>
<keyword evidence="2" id="KW-0472">Membrane</keyword>
<name>A0A3B9IT98_9PROT</name>
<comment type="caution">
    <text evidence="4">The sequence shown here is derived from an EMBL/GenBank/DDBJ whole genome shotgun (WGS) entry which is preliminary data.</text>
</comment>